<reference evidence="1" key="2">
    <citation type="submission" date="2020-11" db="EMBL/GenBank/DDBJ databases">
        <authorList>
            <person name="McCartney M.A."/>
            <person name="Auch B."/>
            <person name="Kono T."/>
            <person name="Mallez S."/>
            <person name="Becker A."/>
            <person name="Gohl D.M."/>
            <person name="Silverstein K.A.T."/>
            <person name="Koren S."/>
            <person name="Bechman K.B."/>
            <person name="Herman A."/>
            <person name="Abrahante J.E."/>
            <person name="Garbe J."/>
        </authorList>
    </citation>
    <scope>NUCLEOTIDE SEQUENCE</scope>
    <source>
        <strain evidence="1">Duluth1</strain>
        <tissue evidence="1">Whole animal</tissue>
    </source>
</reference>
<sequence>MPRYKWSDKRSLIHWNAALQVVKLVGPEQECSGTSGQISVSLFTGMQRNKWSD</sequence>
<gene>
    <name evidence="1" type="ORF">DPMN_007381</name>
</gene>
<protein>
    <submittedName>
        <fullName evidence="1">Uncharacterized protein</fullName>
    </submittedName>
</protein>
<name>A0A9D4RVZ6_DREPO</name>
<comment type="caution">
    <text evidence="1">The sequence shown here is derived from an EMBL/GenBank/DDBJ whole genome shotgun (WGS) entry which is preliminary data.</text>
</comment>
<proteinExistence type="predicted"/>
<dbReference type="EMBL" id="JAIWYP010000001">
    <property type="protein sequence ID" value="KAH3883426.1"/>
    <property type="molecule type" value="Genomic_DNA"/>
</dbReference>
<dbReference type="Proteomes" id="UP000828390">
    <property type="component" value="Unassembled WGS sequence"/>
</dbReference>
<evidence type="ECO:0000313" key="1">
    <source>
        <dbReference type="EMBL" id="KAH3883426.1"/>
    </source>
</evidence>
<accession>A0A9D4RVZ6</accession>
<reference evidence="1" key="1">
    <citation type="journal article" date="2019" name="bioRxiv">
        <title>The Genome of the Zebra Mussel, Dreissena polymorpha: A Resource for Invasive Species Research.</title>
        <authorList>
            <person name="McCartney M.A."/>
            <person name="Auch B."/>
            <person name="Kono T."/>
            <person name="Mallez S."/>
            <person name="Zhang Y."/>
            <person name="Obille A."/>
            <person name="Becker A."/>
            <person name="Abrahante J.E."/>
            <person name="Garbe J."/>
            <person name="Badalamenti J.P."/>
            <person name="Herman A."/>
            <person name="Mangelson H."/>
            <person name="Liachko I."/>
            <person name="Sullivan S."/>
            <person name="Sone E.D."/>
            <person name="Koren S."/>
            <person name="Silverstein K.A.T."/>
            <person name="Beckman K.B."/>
            <person name="Gohl D.M."/>
        </authorList>
    </citation>
    <scope>NUCLEOTIDE SEQUENCE</scope>
    <source>
        <strain evidence="1">Duluth1</strain>
        <tissue evidence="1">Whole animal</tissue>
    </source>
</reference>
<evidence type="ECO:0000313" key="2">
    <source>
        <dbReference type="Proteomes" id="UP000828390"/>
    </source>
</evidence>
<organism evidence="1 2">
    <name type="scientific">Dreissena polymorpha</name>
    <name type="common">Zebra mussel</name>
    <name type="synonym">Mytilus polymorpha</name>
    <dbReference type="NCBI Taxonomy" id="45954"/>
    <lineage>
        <taxon>Eukaryota</taxon>
        <taxon>Metazoa</taxon>
        <taxon>Spiralia</taxon>
        <taxon>Lophotrochozoa</taxon>
        <taxon>Mollusca</taxon>
        <taxon>Bivalvia</taxon>
        <taxon>Autobranchia</taxon>
        <taxon>Heteroconchia</taxon>
        <taxon>Euheterodonta</taxon>
        <taxon>Imparidentia</taxon>
        <taxon>Neoheterodontei</taxon>
        <taxon>Myida</taxon>
        <taxon>Dreissenoidea</taxon>
        <taxon>Dreissenidae</taxon>
        <taxon>Dreissena</taxon>
    </lineage>
</organism>
<dbReference type="AlphaFoldDB" id="A0A9D4RVZ6"/>
<keyword evidence="2" id="KW-1185">Reference proteome</keyword>